<sequence>MIIGTIERYDGKDYRHAGSWQVRCELPKCPPTSLIHDDGHNKWFLLQKLSVKIKNAERIVQISQIPSNSLEP</sequence>
<dbReference type="Proteomes" id="UP001054945">
    <property type="component" value="Unassembled WGS sequence"/>
</dbReference>
<organism evidence="1 2">
    <name type="scientific">Caerostris extrusa</name>
    <name type="common">Bark spider</name>
    <name type="synonym">Caerostris bankana</name>
    <dbReference type="NCBI Taxonomy" id="172846"/>
    <lineage>
        <taxon>Eukaryota</taxon>
        <taxon>Metazoa</taxon>
        <taxon>Ecdysozoa</taxon>
        <taxon>Arthropoda</taxon>
        <taxon>Chelicerata</taxon>
        <taxon>Arachnida</taxon>
        <taxon>Araneae</taxon>
        <taxon>Araneomorphae</taxon>
        <taxon>Entelegynae</taxon>
        <taxon>Araneoidea</taxon>
        <taxon>Araneidae</taxon>
        <taxon>Caerostris</taxon>
    </lineage>
</organism>
<protein>
    <submittedName>
        <fullName evidence="1">Uncharacterized protein</fullName>
    </submittedName>
</protein>
<comment type="caution">
    <text evidence="1">The sequence shown here is derived from an EMBL/GenBank/DDBJ whole genome shotgun (WGS) entry which is preliminary data.</text>
</comment>
<evidence type="ECO:0000313" key="2">
    <source>
        <dbReference type="Proteomes" id="UP001054945"/>
    </source>
</evidence>
<gene>
    <name evidence="1" type="ORF">CEXT_618971</name>
</gene>
<dbReference type="AlphaFoldDB" id="A0AAV4T658"/>
<name>A0AAV4T658_CAEEX</name>
<keyword evidence="2" id="KW-1185">Reference proteome</keyword>
<proteinExistence type="predicted"/>
<dbReference type="EMBL" id="BPLR01010667">
    <property type="protein sequence ID" value="GIY40816.1"/>
    <property type="molecule type" value="Genomic_DNA"/>
</dbReference>
<reference evidence="1 2" key="1">
    <citation type="submission" date="2021-06" db="EMBL/GenBank/DDBJ databases">
        <title>Caerostris extrusa draft genome.</title>
        <authorList>
            <person name="Kono N."/>
            <person name="Arakawa K."/>
        </authorList>
    </citation>
    <scope>NUCLEOTIDE SEQUENCE [LARGE SCALE GENOMIC DNA]</scope>
</reference>
<evidence type="ECO:0000313" key="1">
    <source>
        <dbReference type="EMBL" id="GIY40816.1"/>
    </source>
</evidence>
<accession>A0AAV4T658</accession>